<evidence type="ECO:0000259" key="4">
    <source>
        <dbReference type="PROSITE" id="PS50995"/>
    </source>
</evidence>
<evidence type="ECO:0000313" key="6">
    <source>
        <dbReference type="Proteomes" id="UP000003240"/>
    </source>
</evidence>
<dbReference type="InterPro" id="IPR036390">
    <property type="entry name" value="WH_DNA-bd_sf"/>
</dbReference>
<evidence type="ECO:0000256" key="3">
    <source>
        <dbReference type="ARBA" id="ARBA00023163"/>
    </source>
</evidence>
<keyword evidence="1" id="KW-0805">Transcription regulation</keyword>
<dbReference type="PANTHER" id="PTHR35790:SF4">
    <property type="entry name" value="HTH-TYPE TRANSCRIPTIONAL REGULATOR PCHR"/>
    <property type="match status" value="1"/>
</dbReference>
<dbReference type="InterPro" id="IPR000835">
    <property type="entry name" value="HTH_MarR-typ"/>
</dbReference>
<dbReference type="STRING" id="1009370.ALO_13484"/>
<feature type="domain" description="HTH marR-type" evidence="4">
    <location>
        <begin position="12"/>
        <end position="158"/>
    </location>
</feature>
<dbReference type="OrthoDB" id="5358347at2"/>
<dbReference type="EMBL" id="AFGF01000119">
    <property type="protein sequence ID" value="EGO63382.1"/>
    <property type="molecule type" value="Genomic_DNA"/>
</dbReference>
<dbReference type="Proteomes" id="UP000003240">
    <property type="component" value="Unassembled WGS sequence"/>
</dbReference>
<dbReference type="SUPFAM" id="SSF46785">
    <property type="entry name" value="Winged helix' DNA-binding domain"/>
    <property type="match status" value="1"/>
</dbReference>
<dbReference type="GO" id="GO:0003700">
    <property type="term" value="F:DNA-binding transcription factor activity"/>
    <property type="evidence" value="ECO:0007669"/>
    <property type="project" value="InterPro"/>
</dbReference>
<protein>
    <submittedName>
        <fullName evidence="5">MarR family transcriptional regulator</fullName>
    </submittedName>
</protein>
<dbReference type="Gene3D" id="1.10.10.10">
    <property type="entry name" value="Winged helix-like DNA-binding domain superfamily/Winged helix DNA-binding domain"/>
    <property type="match status" value="1"/>
</dbReference>
<dbReference type="Pfam" id="PF01047">
    <property type="entry name" value="MarR"/>
    <property type="match status" value="1"/>
</dbReference>
<reference evidence="5 6" key="1">
    <citation type="journal article" date="2011" name="EMBO J.">
        <title>Structural diversity of bacterial flagellar motors.</title>
        <authorList>
            <person name="Chen S."/>
            <person name="Beeby M."/>
            <person name="Murphy G.E."/>
            <person name="Leadbetter J.R."/>
            <person name="Hendrixson D.R."/>
            <person name="Briegel A."/>
            <person name="Li Z."/>
            <person name="Shi J."/>
            <person name="Tocheva E.I."/>
            <person name="Muller A."/>
            <person name="Dobro M.J."/>
            <person name="Jensen G.J."/>
        </authorList>
    </citation>
    <scope>NUCLEOTIDE SEQUENCE [LARGE SCALE GENOMIC DNA]</scope>
    <source>
        <strain evidence="5 6">DSM 6540</strain>
    </source>
</reference>
<evidence type="ECO:0000256" key="2">
    <source>
        <dbReference type="ARBA" id="ARBA00023125"/>
    </source>
</evidence>
<sequence>MQNKEWEVKKVIQKIETLIYNFNNMEDHEKRILQAILSDPCWAELQHVSISLAECHVIDCIERNEQINATAIAKKLNITKGGISKITAKLIKKDLIELRRLENNQKETYYSLKPLGRKIFQVHKILHEKAAEKFTAILNQYSKEELQLAGRLLSDLTAVFRSTIAEQDRERQTGM</sequence>
<keyword evidence="2" id="KW-0238">DNA-binding</keyword>
<comment type="caution">
    <text evidence="5">The sequence shown here is derived from an EMBL/GenBank/DDBJ whole genome shotgun (WGS) entry which is preliminary data.</text>
</comment>
<name>F7NKS8_9FIRM</name>
<dbReference type="PANTHER" id="PTHR35790">
    <property type="entry name" value="HTH-TYPE TRANSCRIPTIONAL REGULATOR PCHR"/>
    <property type="match status" value="1"/>
</dbReference>
<dbReference type="InterPro" id="IPR052067">
    <property type="entry name" value="Metal_resp_HTH_trans_reg"/>
</dbReference>
<dbReference type="GO" id="GO:0003677">
    <property type="term" value="F:DNA binding"/>
    <property type="evidence" value="ECO:0007669"/>
    <property type="project" value="UniProtKB-KW"/>
</dbReference>
<dbReference type="SMART" id="SM00347">
    <property type="entry name" value="HTH_MARR"/>
    <property type="match status" value="1"/>
</dbReference>
<dbReference type="eggNOG" id="COG1846">
    <property type="taxonomic scope" value="Bacteria"/>
</dbReference>
<dbReference type="InterPro" id="IPR036388">
    <property type="entry name" value="WH-like_DNA-bd_sf"/>
</dbReference>
<evidence type="ECO:0000256" key="1">
    <source>
        <dbReference type="ARBA" id="ARBA00023015"/>
    </source>
</evidence>
<accession>F7NKS8</accession>
<evidence type="ECO:0000313" key="5">
    <source>
        <dbReference type="EMBL" id="EGO63382.1"/>
    </source>
</evidence>
<dbReference type="RefSeq" id="WP_004096582.1">
    <property type="nucleotide sequence ID" value="NZ_AFGF01000119.1"/>
</dbReference>
<dbReference type="PROSITE" id="PS50995">
    <property type="entry name" value="HTH_MARR_2"/>
    <property type="match status" value="1"/>
</dbReference>
<dbReference type="AlphaFoldDB" id="F7NKS8"/>
<gene>
    <name evidence="5" type="ORF">ALO_13484</name>
</gene>
<organism evidence="5 6">
    <name type="scientific">Acetonema longum DSM 6540</name>
    <dbReference type="NCBI Taxonomy" id="1009370"/>
    <lineage>
        <taxon>Bacteria</taxon>
        <taxon>Bacillati</taxon>
        <taxon>Bacillota</taxon>
        <taxon>Negativicutes</taxon>
        <taxon>Acetonemataceae</taxon>
        <taxon>Acetonema</taxon>
    </lineage>
</organism>
<keyword evidence="3" id="KW-0804">Transcription</keyword>
<keyword evidence="6" id="KW-1185">Reference proteome</keyword>
<proteinExistence type="predicted"/>